<feature type="compositionally biased region" description="Acidic residues" evidence="8">
    <location>
        <begin position="413"/>
        <end position="426"/>
    </location>
</feature>
<dbReference type="AlphaFoldDB" id="A0A7J5Y2E6"/>
<feature type="region of interest" description="Disordered" evidence="8">
    <location>
        <begin position="412"/>
        <end position="466"/>
    </location>
</feature>
<dbReference type="GO" id="GO:0008420">
    <property type="term" value="F:RNA polymerase II CTD heptapeptide repeat phosphatase activity"/>
    <property type="evidence" value="ECO:0007669"/>
    <property type="project" value="InterPro"/>
</dbReference>
<dbReference type="SUPFAM" id="SSF56784">
    <property type="entry name" value="HAD-like"/>
    <property type="match status" value="1"/>
</dbReference>
<dbReference type="PROSITE" id="PS50969">
    <property type="entry name" value="FCP1"/>
    <property type="match status" value="1"/>
</dbReference>
<feature type="site" description="Transition state stabilizer" evidence="7">
    <location>
        <position position="683"/>
    </location>
</feature>
<keyword evidence="2" id="KW-0378">Hydrolase</keyword>
<evidence type="ECO:0000259" key="9">
    <source>
        <dbReference type="PROSITE" id="PS50969"/>
    </source>
</evidence>
<dbReference type="Proteomes" id="UP000518266">
    <property type="component" value="Unassembled WGS sequence"/>
</dbReference>
<feature type="region of interest" description="Disordered" evidence="8">
    <location>
        <begin position="97"/>
        <end position="127"/>
    </location>
</feature>
<dbReference type="InterPro" id="IPR011948">
    <property type="entry name" value="Dullard_phosphatase"/>
</dbReference>
<comment type="catalytic activity">
    <reaction evidence="5">
        <text>O-phospho-L-threonyl-[protein] + H2O = L-threonyl-[protein] + phosphate</text>
        <dbReference type="Rhea" id="RHEA:47004"/>
        <dbReference type="Rhea" id="RHEA-COMP:11060"/>
        <dbReference type="Rhea" id="RHEA-COMP:11605"/>
        <dbReference type="ChEBI" id="CHEBI:15377"/>
        <dbReference type="ChEBI" id="CHEBI:30013"/>
        <dbReference type="ChEBI" id="CHEBI:43474"/>
        <dbReference type="ChEBI" id="CHEBI:61977"/>
        <dbReference type="EC" id="3.1.3.16"/>
    </reaction>
</comment>
<feature type="region of interest" description="Disordered" evidence="8">
    <location>
        <begin position="151"/>
        <end position="187"/>
    </location>
</feature>
<evidence type="ECO:0000256" key="4">
    <source>
        <dbReference type="ARBA" id="ARBA00047761"/>
    </source>
</evidence>
<feature type="active site" description="4-aspartylphosphate intermediate" evidence="6">
    <location>
        <position position="589"/>
    </location>
</feature>
<evidence type="ECO:0000256" key="6">
    <source>
        <dbReference type="PIRSR" id="PIRSR640078-1"/>
    </source>
</evidence>
<evidence type="ECO:0000256" key="8">
    <source>
        <dbReference type="SAM" id="MobiDB-lite"/>
    </source>
</evidence>
<dbReference type="PANTHER" id="PTHR12210">
    <property type="entry name" value="DULLARD PROTEIN PHOSPHATASE"/>
    <property type="match status" value="1"/>
</dbReference>
<gene>
    <name evidence="10" type="ORF">F7725_001696</name>
</gene>
<evidence type="ECO:0000313" key="10">
    <source>
        <dbReference type="EMBL" id="KAF3842847.1"/>
    </source>
</evidence>
<feature type="compositionally biased region" description="Acidic residues" evidence="8">
    <location>
        <begin position="165"/>
        <end position="176"/>
    </location>
</feature>
<comment type="caution">
    <text evidence="10">The sequence shown here is derived from an EMBL/GenBank/DDBJ whole genome shotgun (WGS) entry which is preliminary data.</text>
</comment>
<dbReference type="Pfam" id="PF03031">
    <property type="entry name" value="NIF"/>
    <property type="match status" value="1"/>
</dbReference>
<feature type="active site" description="Proton donor" evidence="6">
    <location>
        <position position="591"/>
    </location>
</feature>
<evidence type="ECO:0000313" key="11">
    <source>
        <dbReference type="Proteomes" id="UP000518266"/>
    </source>
</evidence>
<feature type="compositionally biased region" description="Low complexity" evidence="8">
    <location>
        <begin position="177"/>
        <end position="187"/>
    </location>
</feature>
<dbReference type="FunFam" id="3.40.50.1000:FF:000013">
    <property type="entry name" value="Carboxy-terminal domain RNA polymerase II polypeptide A small"/>
    <property type="match status" value="1"/>
</dbReference>
<evidence type="ECO:0000256" key="7">
    <source>
        <dbReference type="PIRSR" id="PIRSR640078-3"/>
    </source>
</evidence>
<dbReference type="SFLD" id="SFLDS00003">
    <property type="entry name" value="Haloacid_Dehalogenase"/>
    <property type="match status" value="1"/>
</dbReference>
<dbReference type="OrthoDB" id="277011at2759"/>
<evidence type="ECO:0000256" key="2">
    <source>
        <dbReference type="ARBA" id="ARBA00022801"/>
    </source>
</evidence>
<keyword evidence="3" id="KW-0904">Protein phosphatase</keyword>
<evidence type="ECO:0000256" key="1">
    <source>
        <dbReference type="ARBA" id="ARBA00013081"/>
    </source>
</evidence>
<dbReference type="CDD" id="cd07521">
    <property type="entry name" value="HAD_FCP1-like"/>
    <property type="match status" value="1"/>
</dbReference>
<dbReference type="EC" id="3.1.3.16" evidence="1"/>
<comment type="catalytic activity">
    <reaction evidence="4">
        <text>O-phospho-L-seryl-[protein] + H2O = L-seryl-[protein] + phosphate</text>
        <dbReference type="Rhea" id="RHEA:20629"/>
        <dbReference type="Rhea" id="RHEA-COMP:9863"/>
        <dbReference type="Rhea" id="RHEA-COMP:11604"/>
        <dbReference type="ChEBI" id="CHEBI:15377"/>
        <dbReference type="ChEBI" id="CHEBI:29999"/>
        <dbReference type="ChEBI" id="CHEBI:43474"/>
        <dbReference type="ChEBI" id="CHEBI:83421"/>
        <dbReference type="EC" id="3.1.3.16"/>
    </reaction>
</comment>
<dbReference type="InterPro" id="IPR023214">
    <property type="entry name" value="HAD_sf"/>
</dbReference>
<dbReference type="SFLD" id="SFLDG01124">
    <property type="entry name" value="C0.1:_RNA_Pol_CTD_Phosphatase"/>
    <property type="match status" value="1"/>
</dbReference>
<name>A0A7J5Y2E6_DISMA</name>
<feature type="region of interest" description="Disordered" evidence="8">
    <location>
        <begin position="523"/>
        <end position="555"/>
    </location>
</feature>
<evidence type="ECO:0000256" key="3">
    <source>
        <dbReference type="ARBA" id="ARBA00022912"/>
    </source>
</evidence>
<dbReference type="EMBL" id="JAAKFY010000018">
    <property type="protein sequence ID" value="KAF3842847.1"/>
    <property type="molecule type" value="Genomic_DNA"/>
</dbReference>
<feature type="compositionally biased region" description="Acidic residues" evidence="8">
    <location>
        <begin position="533"/>
        <end position="555"/>
    </location>
</feature>
<dbReference type="InterPro" id="IPR004274">
    <property type="entry name" value="FCP1_dom"/>
</dbReference>
<dbReference type="InterPro" id="IPR040078">
    <property type="entry name" value="RNA_Pol_CTD_Phosphatase"/>
</dbReference>
<feature type="site" description="Transition state stabilizer" evidence="7">
    <location>
        <position position="645"/>
    </location>
</feature>
<organism evidence="10 11">
    <name type="scientific">Dissostichus mawsoni</name>
    <name type="common">Antarctic cod</name>
    <dbReference type="NCBI Taxonomy" id="36200"/>
    <lineage>
        <taxon>Eukaryota</taxon>
        <taxon>Metazoa</taxon>
        <taxon>Chordata</taxon>
        <taxon>Craniata</taxon>
        <taxon>Vertebrata</taxon>
        <taxon>Euteleostomi</taxon>
        <taxon>Actinopterygii</taxon>
        <taxon>Neopterygii</taxon>
        <taxon>Teleostei</taxon>
        <taxon>Neoteleostei</taxon>
        <taxon>Acanthomorphata</taxon>
        <taxon>Eupercaria</taxon>
        <taxon>Perciformes</taxon>
        <taxon>Notothenioidei</taxon>
        <taxon>Nototheniidae</taxon>
        <taxon>Dissostichus</taxon>
    </lineage>
</organism>
<feature type="domain" description="FCP1 homology" evidence="9">
    <location>
        <begin position="579"/>
        <end position="737"/>
    </location>
</feature>
<dbReference type="InterPro" id="IPR050365">
    <property type="entry name" value="TIM50"/>
</dbReference>
<sequence>MSEGGASEASSSKKPRSRGLFNSFFCCLSTSTEKQCPLLVEENGTLSKQCKPSDQQLEAFDFEPDKLAVNCDSLEQCEMSDFTPECTDHLEFLQQYEPSDQQSECFDSEPDTSAENSEKCEMTGGLTPDISDSVDLLDCGTELCENNECANDEDEERCPPKQDDEQYETETIDDESSTLSEDSNSSDIDTPVHAYFDDCENVGFASECCAVQQLTEDNCLQALDMSTDDSEMCETDYSETNQQCASSMQCTDQFGTEDDSSDCSSIETKSFKTCPDCSIPSNQCSDLSEESEKEPQEDDGNDEDEGSDEQTQWESFEDDEETDQINMNEINEDIKKTPTADIVTEEYFNLFDSGDYYGHAFAKNQRYISCFDGGDMHDSIATSEAQKLANKKYRSNEINEDIHVQETDTCFDASDEQEYEDSSEEDASQRDDVSSGSEQQQEYWSVESESSLAGDENEENKLEADDLYAENNEEEEYDEDLYNNDETEACLFSGNEDNMSAPCSEDISVEDLIHSVSRVVKQDDTQVRRTEENEASEESADLEEEQSDDESSEPCECEHCIPPIEEVPAQPLLPRMESNDAGKICVVIDLDETLVHSSFKPVNNADFIIPVEIDGTVHQVYVLKRPHVDEFLKRMGELFECVLFTASLSKYADPVSDLLDKWGAFRYRLFRESCVFHKGNYVKDLSRIGRDLNKVIIIDNSPASYVFHPDNAVPVVSWFDDMSDTELLDLIPFFERLSKVEDVYEVLQQQSASS</sequence>
<feature type="region of interest" description="Disordered" evidence="8">
    <location>
        <begin position="281"/>
        <end position="323"/>
    </location>
</feature>
<feature type="compositionally biased region" description="Acidic residues" evidence="8">
    <location>
        <begin position="287"/>
        <end position="308"/>
    </location>
</feature>
<dbReference type="InterPro" id="IPR036412">
    <property type="entry name" value="HAD-like_sf"/>
</dbReference>
<reference evidence="10 11" key="1">
    <citation type="submission" date="2020-03" db="EMBL/GenBank/DDBJ databases">
        <title>Dissostichus mawsoni Genome sequencing and assembly.</title>
        <authorList>
            <person name="Park H."/>
        </authorList>
    </citation>
    <scope>NUCLEOTIDE SEQUENCE [LARGE SCALE GENOMIC DNA]</scope>
    <source>
        <strain evidence="10">DM0001</strain>
        <tissue evidence="10">Muscle</tissue>
    </source>
</reference>
<protein>
    <recommendedName>
        <fullName evidence="1">protein-serine/threonine phosphatase</fullName>
        <ecNumber evidence="1">3.1.3.16</ecNumber>
    </recommendedName>
</protein>
<feature type="compositionally biased region" description="Polar residues" evidence="8">
    <location>
        <begin position="434"/>
        <end position="451"/>
    </location>
</feature>
<dbReference type="SMART" id="SM00577">
    <property type="entry name" value="CPDc"/>
    <property type="match status" value="1"/>
</dbReference>
<dbReference type="Gene3D" id="3.40.50.1000">
    <property type="entry name" value="HAD superfamily/HAD-like"/>
    <property type="match status" value="1"/>
</dbReference>
<dbReference type="NCBIfam" id="TIGR02251">
    <property type="entry name" value="HIF-SF_euk"/>
    <property type="match status" value="1"/>
</dbReference>
<feature type="compositionally biased region" description="Basic and acidic residues" evidence="8">
    <location>
        <begin position="523"/>
        <end position="532"/>
    </location>
</feature>
<evidence type="ECO:0000256" key="5">
    <source>
        <dbReference type="ARBA" id="ARBA00048336"/>
    </source>
</evidence>
<accession>A0A7J5Y2E6</accession>
<keyword evidence="11" id="KW-1185">Reference proteome</keyword>
<proteinExistence type="predicted"/>